<sequence>MLSVLSYGRLVARAVLGGLSQTDGRDYSLISASYGFGKDFRKGILKKGMCYGDDACFIARHKTADVLGVADGVGGWRDYGVDPSQFSATLMRTCERLVKEGRFTPSNPVGILTSGYYELLQNKVPLLGSSTACIVVLDRRSHRLHTCNLGDSGFLVVRGGEVVHRSDEQQHYFNTPFQLSIAPPGAEGVVLSDSPEAADSSSFDVQLGDIILTATDGLFDNMPDYMILQELKKLKVSLLDISFCFYMMKTNSHFNAFYCCSFQTTNYDSILQTAQSIAKQAHDLAYDPNYMSPFAQFACDNGLNVRGKVTVLIKIVYC</sequence>
<dbReference type="OMA" id="FKTEGQW"/>
<evidence type="ECO:0000313" key="12">
    <source>
        <dbReference type="Ensembl" id="ENSACIP00000023757.1"/>
    </source>
</evidence>
<dbReference type="SUPFAM" id="SSF81606">
    <property type="entry name" value="PP2C-like"/>
    <property type="match status" value="1"/>
</dbReference>
<dbReference type="STRING" id="61819.ENSACIP00000023757"/>
<keyword evidence="5 10" id="KW-0378">Hydrolase</keyword>
<evidence type="ECO:0000256" key="5">
    <source>
        <dbReference type="ARBA" id="ARBA00022801"/>
    </source>
</evidence>
<keyword evidence="7 10" id="KW-0904">Protein phosphatase</keyword>
<reference evidence="12" key="1">
    <citation type="submission" date="2025-08" db="UniProtKB">
        <authorList>
            <consortium name="Ensembl"/>
        </authorList>
    </citation>
    <scope>IDENTIFICATION</scope>
</reference>
<dbReference type="GO" id="GO:0005739">
    <property type="term" value="C:mitochondrion"/>
    <property type="evidence" value="ECO:0007669"/>
    <property type="project" value="TreeGrafter"/>
</dbReference>
<evidence type="ECO:0000256" key="7">
    <source>
        <dbReference type="ARBA" id="ARBA00022912"/>
    </source>
</evidence>
<evidence type="ECO:0000256" key="1">
    <source>
        <dbReference type="ARBA" id="ARBA00001936"/>
    </source>
</evidence>
<organism evidence="12 13">
    <name type="scientific">Amphilophus citrinellus</name>
    <name type="common">Midas cichlid</name>
    <name type="synonym">Cichlasoma citrinellum</name>
    <dbReference type="NCBI Taxonomy" id="61819"/>
    <lineage>
        <taxon>Eukaryota</taxon>
        <taxon>Metazoa</taxon>
        <taxon>Chordata</taxon>
        <taxon>Craniata</taxon>
        <taxon>Vertebrata</taxon>
        <taxon>Euteleostomi</taxon>
        <taxon>Actinopterygii</taxon>
        <taxon>Neopterygii</taxon>
        <taxon>Teleostei</taxon>
        <taxon>Neoteleostei</taxon>
        <taxon>Acanthomorphata</taxon>
        <taxon>Ovalentaria</taxon>
        <taxon>Cichlomorphae</taxon>
        <taxon>Cichliformes</taxon>
        <taxon>Cichlidae</taxon>
        <taxon>New World cichlids</taxon>
        <taxon>Cichlasomatinae</taxon>
        <taxon>Heroini</taxon>
        <taxon>Amphilophus</taxon>
    </lineage>
</organism>
<dbReference type="Ensembl" id="ENSACIT00000024379.1">
    <property type="protein sequence ID" value="ENSACIP00000023757.1"/>
    <property type="gene ID" value="ENSACIG00000018450.1"/>
</dbReference>
<dbReference type="GeneTree" id="ENSGT00390000011937"/>
<name>A0A3Q0SL86_AMPCI</name>
<comment type="cofactor">
    <cofactor evidence="2 10">
        <name>Mg(2+)</name>
        <dbReference type="ChEBI" id="CHEBI:18420"/>
    </cofactor>
</comment>
<comment type="catalytic activity">
    <reaction evidence="10">
        <text>O-phospho-L-seryl-[protein] + H2O = L-seryl-[protein] + phosphate</text>
        <dbReference type="Rhea" id="RHEA:20629"/>
        <dbReference type="Rhea" id="RHEA-COMP:9863"/>
        <dbReference type="Rhea" id="RHEA-COMP:11604"/>
        <dbReference type="ChEBI" id="CHEBI:15377"/>
        <dbReference type="ChEBI" id="CHEBI:29999"/>
        <dbReference type="ChEBI" id="CHEBI:43474"/>
        <dbReference type="ChEBI" id="CHEBI:83421"/>
        <dbReference type="EC" id="3.1.3.16"/>
    </reaction>
</comment>
<dbReference type="InterPro" id="IPR001932">
    <property type="entry name" value="PPM-type_phosphatase-like_dom"/>
</dbReference>
<proteinExistence type="inferred from homology"/>
<evidence type="ECO:0000256" key="3">
    <source>
        <dbReference type="ARBA" id="ARBA00006702"/>
    </source>
</evidence>
<evidence type="ECO:0000256" key="9">
    <source>
        <dbReference type="ARBA" id="ARBA00048336"/>
    </source>
</evidence>
<dbReference type="GO" id="GO:0004722">
    <property type="term" value="F:protein serine/threonine phosphatase activity"/>
    <property type="evidence" value="ECO:0007669"/>
    <property type="project" value="UniProtKB-EC"/>
</dbReference>
<evidence type="ECO:0000313" key="13">
    <source>
        <dbReference type="Proteomes" id="UP000261340"/>
    </source>
</evidence>
<dbReference type="AlphaFoldDB" id="A0A3Q0SL86"/>
<dbReference type="PANTHER" id="PTHR12320">
    <property type="entry name" value="PROTEIN PHOSPHATASE 2C"/>
    <property type="match status" value="1"/>
</dbReference>
<dbReference type="Gene3D" id="3.60.40.10">
    <property type="entry name" value="PPM-type phosphatase domain"/>
    <property type="match status" value="1"/>
</dbReference>
<keyword evidence="13" id="KW-1185">Reference proteome</keyword>
<evidence type="ECO:0000256" key="2">
    <source>
        <dbReference type="ARBA" id="ARBA00001946"/>
    </source>
</evidence>
<dbReference type="PROSITE" id="PS51746">
    <property type="entry name" value="PPM_2"/>
    <property type="match status" value="1"/>
</dbReference>
<dbReference type="Pfam" id="PF07228">
    <property type="entry name" value="SpoIIE"/>
    <property type="match status" value="1"/>
</dbReference>
<comment type="catalytic activity">
    <reaction evidence="9 10">
        <text>O-phospho-L-threonyl-[protein] + H2O = L-threonyl-[protein] + phosphate</text>
        <dbReference type="Rhea" id="RHEA:47004"/>
        <dbReference type="Rhea" id="RHEA-COMP:11060"/>
        <dbReference type="Rhea" id="RHEA-COMP:11605"/>
        <dbReference type="ChEBI" id="CHEBI:15377"/>
        <dbReference type="ChEBI" id="CHEBI:30013"/>
        <dbReference type="ChEBI" id="CHEBI:43474"/>
        <dbReference type="ChEBI" id="CHEBI:61977"/>
        <dbReference type="EC" id="3.1.3.16"/>
    </reaction>
</comment>
<dbReference type="InterPro" id="IPR036457">
    <property type="entry name" value="PPM-type-like_dom_sf"/>
</dbReference>
<keyword evidence="6 10" id="KW-0460">Magnesium</keyword>
<evidence type="ECO:0000256" key="4">
    <source>
        <dbReference type="ARBA" id="ARBA00022723"/>
    </source>
</evidence>
<dbReference type="Proteomes" id="UP000261340">
    <property type="component" value="Unplaced"/>
</dbReference>
<keyword evidence="8 10" id="KW-0464">Manganese</keyword>
<evidence type="ECO:0000259" key="11">
    <source>
        <dbReference type="PROSITE" id="PS51746"/>
    </source>
</evidence>
<dbReference type="GO" id="GO:0046872">
    <property type="term" value="F:metal ion binding"/>
    <property type="evidence" value="ECO:0007669"/>
    <property type="project" value="UniProtKB-UniRule"/>
</dbReference>
<accession>A0A3Q0SL86</accession>
<dbReference type="FunFam" id="3.60.40.10:FF:000009">
    <property type="entry name" value="Blast:Protein phosphatase PTC7 homolog"/>
    <property type="match status" value="1"/>
</dbReference>
<evidence type="ECO:0000256" key="6">
    <source>
        <dbReference type="ARBA" id="ARBA00022842"/>
    </source>
</evidence>
<dbReference type="EC" id="3.1.3.16" evidence="10"/>
<dbReference type="InterPro" id="IPR039123">
    <property type="entry name" value="PPTC7"/>
</dbReference>
<comment type="cofactor">
    <cofactor evidence="1 10">
        <name>Mn(2+)</name>
        <dbReference type="ChEBI" id="CHEBI:29035"/>
    </cofactor>
</comment>
<dbReference type="PANTHER" id="PTHR12320:SF39">
    <property type="entry name" value="PROTEIN PHOSPHATASE"/>
    <property type="match status" value="1"/>
</dbReference>
<protein>
    <recommendedName>
        <fullName evidence="10">Protein phosphatase</fullName>
        <ecNumber evidence="10">3.1.3.16</ecNumber>
    </recommendedName>
</protein>
<comment type="similarity">
    <text evidence="3 10">Belongs to the PP2C family.</text>
</comment>
<keyword evidence="4 10" id="KW-0479">Metal-binding</keyword>
<evidence type="ECO:0000256" key="10">
    <source>
        <dbReference type="RuleBase" id="RU366020"/>
    </source>
</evidence>
<dbReference type="SMART" id="SM00332">
    <property type="entry name" value="PP2Cc"/>
    <property type="match status" value="1"/>
</dbReference>
<evidence type="ECO:0000256" key="8">
    <source>
        <dbReference type="ARBA" id="ARBA00023211"/>
    </source>
</evidence>
<reference evidence="12" key="2">
    <citation type="submission" date="2025-09" db="UniProtKB">
        <authorList>
            <consortium name="Ensembl"/>
        </authorList>
    </citation>
    <scope>IDENTIFICATION</scope>
</reference>
<feature type="domain" description="PPM-type phosphatase" evidence="11">
    <location>
        <begin position="26"/>
        <end position="316"/>
    </location>
</feature>